<sequence length="121" mass="13647">MIGGGVHLGEDSKSCVERETYEETGVKCTARRIAIICENFFRGVGGAIDGKDCHELEYYYLMDMPKEAIFETSTDDDEKLEWVALDELSNNDIRPAFLKTELKGVIEGESLIHVINDERNV</sequence>
<dbReference type="InterPro" id="IPR015797">
    <property type="entry name" value="NUDIX_hydrolase-like_dom_sf"/>
</dbReference>
<dbReference type="Gene3D" id="3.90.79.10">
    <property type="entry name" value="Nucleoside Triphosphate Pyrophosphohydrolase"/>
    <property type="match status" value="1"/>
</dbReference>
<evidence type="ECO:0000313" key="3">
    <source>
        <dbReference type="EMBL" id="SER44138.1"/>
    </source>
</evidence>
<dbReference type="EMBL" id="FOGJ01000005">
    <property type="protein sequence ID" value="SER44138.1"/>
    <property type="molecule type" value="Genomic_DNA"/>
</dbReference>
<protein>
    <submittedName>
        <fullName evidence="3">NUDIX domain-containing protein</fullName>
    </submittedName>
</protein>
<gene>
    <name evidence="3" type="ORF">SAMN04487884_105164</name>
</gene>
<dbReference type="SUPFAM" id="SSF55811">
    <property type="entry name" value="Nudix"/>
    <property type="match status" value="1"/>
</dbReference>
<feature type="domain" description="Nudix hydrolase" evidence="2">
    <location>
        <begin position="1"/>
        <end position="107"/>
    </location>
</feature>
<name>A0A1H9P7G0_BUTFI</name>
<organism evidence="3 4">
    <name type="scientific">Butyrivibrio fibrisolvens</name>
    <dbReference type="NCBI Taxonomy" id="831"/>
    <lineage>
        <taxon>Bacteria</taxon>
        <taxon>Bacillati</taxon>
        <taxon>Bacillota</taxon>
        <taxon>Clostridia</taxon>
        <taxon>Lachnospirales</taxon>
        <taxon>Lachnospiraceae</taxon>
        <taxon>Butyrivibrio</taxon>
    </lineage>
</organism>
<dbReference type="InterPro" id="IPR020084">
    <property type="entry name" value="NUDIX_hydrolase_CS"/>
</dbReference>
<evidence type="ECO:0000256" key="1">
    <source>
        <dbReference type="ARBA" id="ARBA00022801"/>
    </source>
</evidence>
<keyword evidence="1" id="KW-0378">Hydrolase</keyword>
<dbReference type="Proteomes" id="UP000182584">
    <property type="component" value="Unassembled WGS sequence"/>
</dbReference>
<dbReference type="GO" id="GO:0016787">
    <property type="term" value="F:hydrolase activity"/>
    <property type="evidence" value="ECO:0007669"/>
    <property type="project" value="UniProtKB-KW"/>
</dbReference>
<dbReference type="Pfam" id="PF00293">
    <property type="entry name" value="NUDIX"/>
    <property type="match status" value="1"/>
</dbReference>
<evidence type="ECO:0000313" key="4">
    <source>
        <dbReference type="Proteomes" id="UP000182584"/>
    </source>
</evidence>
<dbReference type="InterPro" id="IPR000086">
    <property type="entry name" value="NUDIX_hydrolase_dom"/>
</dbReference>
<dbReference type="PROSITE" id="PS51462">
    <property type="entry name" value="NUDIX"/>
    <property type="match status" value="1"/>
</dbReference>
<dbReference type="PROSITE" id="PS00893">
    <property type="entry name" value="NUDIX_BOX"/>
    <property type="match status" value="1"/>
</dbReference>
<reference evidence="3 4" key="1">
    <citation type="submission" date="2016-10" db="EMBL/GenBank/DDBJ databases">
        <authorList>
            <person name="de Groot N.N."/>
        </authorList>
    </citation>
    <scope>NUCLEOTIDE SEQUENCE [LARGE SCALE GENOMIC DNA]</scope>
    <source>
        <strain evidence="3 4">AR40</strain>
    </source>
</reference>
<evidence type="ECO:0000259" key="2">
    <source>
        <dbReference type="PROSITE" id="PS51462"/>
    </source>
</evidence>
<proteinExistence type="predicted"/>
<dbReference type="AlphaFoldDB" id="A0A1H9P7G0"/>
<accession>A0A1H9P7G0</accession>